<protein>
    <submittedName>
        <fullName evidence="2">Uncharacterized protein</fullName>
    </submittedName>
</protein>
<feature type="transmembrane region" description="Helical" evidence="1">
    <location>
        <begin position="36"/>
        <end position="55"/>
    </location>
</feature>
<reference evidence="2 3" key="1">
    <citation type="submission" date="2020-08" db="EMBL/GenBank/DDBJ databases">
        <title>Sequencing the genomes of 1000 actinobacteria strains.</title>
        <authorList>
            <person name="Klenk H.-P."/>
        </authorList>
    </citation>
    <scope>NUCLEOTIDE SEQUENCE [LARGE SCALE GENOMIC DNA]</scope>
    <source>
        <strain evidence="2 3">DSM 45784</strain>
    </source>
</reference>
<gene>
    <name evidence="2" type="ORF">BJ982_003091</name>
</gene>
<keyword evidence="3" id="KW-1185">Reference proteome</keyword>
<accession>A0A7W7D7A8</accession>
<feature type="transmembrane region" description="Helical" evidence="1">
    <location>
        <begin position="62"/>
        <end position="79"/>
    </location>
</feature>
<evidence type="ECO:0000313" key="2">
    <source>
        <dbReference type="EMBL" id="MBB4701547.1"/>
    </source>
</evidence>
<evidence type="ECO:0000313" key="3">
    <source>
        <dbReference type="Proteomes" id="UP000542210"/>
    </source>
</evidence>
<dbReference type="EMBL" id="JACHND010000001">
    <property type="protein sequence ID" value="MBB4701547.1"/>
    <property type="molecule type" value="Genomic_DNA"/>
</dbReference>
<dbReference type="RefSeq" id="WP_239123057.1">
    <property type="nucleotide sequence ID" value="NZ_BOOV01000016.1"/>
</dbReference>
<evidence type="ECO:0000256" key="1">
    <source>
        <dbReference type="SAM" id="Phobius"/>
    </source>
</evidence>
<keyword evidence="1" id="KW-1133">Transmembrane helix</keyword>
<name>A0A7W7D7A8_9ACTN</name>
<comment type="caution">
    <text evidence="2">The sequence shown here is derived from an EMBL/GenBank/DDBJ whole genome shotgun (WGS) entry which is preliminary data.</text>
</comment>
<feature type="transmembrane region" description="Helical" evidence="1">
    <location>
        <begin position="99"/>
        <end position="120"/>
    </location>
</feature>
<organism evidence="2 3">
    <name type="scientific">Sphaerisporangium siamense</name>
    <dbReference type="NCBI Taxonomy" id="795645"/>
    <lineage>
        <taxon>Bacteria</taxon>
        <taxon>Bacillati</taxon>
        <taxon>Actinomycetota</taxon>
        <taxon>Actinomycetes</taxon>
        <taxon>Streptosporangiales</taxon>
        <taxon>Streptosporangiaceae</taxon>
        <taxon>Sphaerisporangium</taxon>
    </lineage>
</organism>
<proteinExistence type="predicted"/>
<keyword evidence="1" id="KW-0472">Membrane</keyword>
<dbReference type="AlphaFoldDB" id="A0A7W7D7A8"/>
<feature type="transmembrane region" description="Helical" evidence="1">
    <location>
        <begin position="12"/>
        <end position="30"/>
    </location>
</feature>
<sequence>MEASLALRLARSAVFTVVCVGLAAGAHRFAGADGPGVGALASGGLVVMAATTLLARRERSPATVVAWLLAGQLLLHEWFGVAAPVHGHGMPAAHGQGLGVGVGMLVAHLTAALLTGWWLARGESALWSLLRTAGARAARRLGVPLALLRRETAPPPRPVRVRAAHAVRIPAGRVLRHALARRGPPPVTVF</sequence>
<keyword evidence="1" id="KW-0812">Transmembrane</keyword>
<dbReference type="Proteomes" id="UP000542210">
    <property type="component" value="Unassembled WGS sequence"/>
</dbReference>